<name>A0ABV0MWD7_9TELE</name>
<dbReference type="SUPFAM" id="SSF48726">
    <property type="entry name" value="Immunoglobulin"/>
    <property type="match status" value="2"/>
</dbReference>
<comment type="caution">
    <text evidence="5">The sequence shown here is derived from an EMBL/GenBank/DDBJ whole genome shotgun (WGS) entry which is preliminary data.</text>
</comment>
<dbReference type="InterPro" id="IPR050504">
    <property type="entry name" value="IgSF_BTN/MOG"/>
</dbReference>
<protein>
    <recommendedName>
        <fullName evidence="4">Ig-like domain-containing protein</fullName>
    </recommendedName>
</protein>
<dbReference type="EMBL" id="JAHRIO010014701">
    <property type="protein sequence ID" value="MEQ2163444.1"/>
    <property type="molecule type" value="Genomic_DNA"/>
</dbReference>
<dbReference type="Gene3D" id="2.60.40.10">
    <property type="entry name" value="Immunoglobulins"/>
    <property type="match status" value="2"/>
</dbReference>
<accession>A0ABV0MWD7</accession>
<dbReference type="Proteomes" id="UP001476798">
    <property type="component" value="Unassembled WGS sequence"/>
</dbReference>
<feature type="domain" description="Ig-like" evidence="4">
    <location>
        <begin position="21"/>
        <end position="148"/>
    </location>
</feature>
<dbReference type="SMART" id="SM00409">
    <property type="entry name" value="IG"/>
    <property type="match status" value="2"/>
</dbReference>
<dbReference type="PANTHER" id="PTHR24100:SF151">
    <property type="entry name" value="ICOS LIGAND"/>
    <property type="match status" value="1"/>
</dbReference>
<dbReference type="InterPro" id="IPR003599">
    <property type="entry name" value="Ig_sub"/>
</dbReference>
<evidence type="ECO:0000256" key="3">
    <source>
        <dbReference type="ARBA" id="ARBA00023319"/>
    </source>
</evidence>
<evidence type="ECO:0000256" key="1">
    <source>
        <dbReference type="ARBA" id="ARBA00004370"/>
    </source>
</evidence>
<evidence type="ECO:0000313" key="5">
    <source>
        <dbReference type="EMBL" id="MEQ2163444.1"/>
    </source>
</evidence>
<keyword evidence="3" id="KW-0393">Immunoglobulin domain</keyword>
<dbReference type="PROSITE" id="PS50835">
    <property type="entry name" value="IG_LIKE"/>
    <property type="match status" value="1"/>
</dbReference>
<dbReference type="InterPro" id="IPR036179">
    <property type="entry name" value="Ig-like_dom_sf"/>
</dbReference>
<gene>
    <name evidence="5" type="ORF">GOODEAATRI_030226</name>
</gene>
<organism evidence="5 6">
    <name type="scientific">Goodea atripinnis</name>
    <dbReference type="NCBI Taxonomy" id="208336"/>
    <lineage>
        <taxon>Eukaryota</taxon>
        <taxon>Metazoa</taxon>
        <taxon>Chordata</taxon>
        <taxon>Craniata</taxon>
        <taxon>Vertebrata</taxon>
        <taxon>Euteleostomi</taxon>
        <taxon>Actinopterygii</taxon>
        <taxon>Neopterygii</taxon>
        <taxon>Teleostei</taxon>
        <taxon>Neoteleostei</taxon>
        <taxon>Acanthomorphata</taxon>
        <taxon>Ovalentaria</taxon>
        <taxon>Atherinomorphae</taxon>
        <taxon>Cyprinodontiformes</taxon>
        <taxon>Goodeidae</taxon>
        <taxon>Goodea</taxon>
    </lineage>
</organism>
<dbReference type="InterPro" id="IPR007110">
    <property type="entry name" value="Ig-like_dom"/>
</dbReference>
<evidence type="ECO:0000313" key="6">
    <source>
        <dbReference type="Proteomes" id="UP001476798"/>
    </source>
</evidence>
<reference evidence="5 6" key="1">
    <citation type="submission" date="2021-06" db="EMBL/GenBank/DDBJ databases">
        <authorList>
            <person name="Palmer J.M."/>
        </authorList>
    </citation>
    <scope>NUCLEOTIDE SEQUENCE [LARGE SCALE GENOMIC DNA]</scope>
    <source>
        <strain evidence="5 6">GA_2019</strain>
        <tissue evidence="5">Muscle</tissue>
    </source>
</reference>
<dbReference type="InterPro" id="IPR013783">
    <property type="entry name" value="Ig-like_fold"/>
</dbReference>
<proteinExistence type="predicted"/>
<comment type="subcellular location">
    <subcellularLocation>
        <location evidence="1">Membrane</location>
    </subcellularLocation>
</comment>
<evidence type="ECO:0000259" key="4">
    <source>
        <dbReference type="PROSITE" id="PS50835"/>
    </source>
</evidence>
<sequence length="282" mass="32480">METWGPFQTGTSPTCWTFIQPEKMSSELLLLSVQLILSFVVLSVQQVEVDSGLESVLLPCRTTVHLAGDARVEWRDKGDRKVHVYENGSDQAEEQHQFYRSRTKMNEDLLRTRDLSLTLKHPTDGNSSIYTCSISTSEGNILMKKQVDLRVKVCQVEVKEGAESVLLPFTTTPELLGDVVVVWWCVKPNIIFAHVYKNGCDQPEEQDQFYRTRTKMNEDLLKTGDLSLTLRRPMEKDSGDYICDVFSRNIRREKRFHLEVKGLSVFHNFWLSVILIICVYHC</sequence>
<keyword evidence="2" id="KW-0472">Membrane</keyword>
<keyword evidence="6" id="KW-1185">Reference proteome</keyword>
<dbReference type="PANTHER" id="PTHR24100">
    <property type="entry name" value="BUTYROPHILIN"/>
    <property type="match status" value="1"/>
</dbReference>
<evidence type="ECO:0000256" key="2">
    <source>
        <dbReference type="ARBA" id="ARBA00023136"/>
    </source>
</evidence>